<name>A0ABN2YB96_9MICC</name>
<sequence length="124" mass="13239">MPAINHPRLSAPAAAHATTSARPATSPMRHGATIQHPATTQYSSLGRGGIRPATLAESDFVASPFCERCGTDEFIYLETFIPAAHRRDGSVSKLGEVTYFCSGCDDFSAHAVPASWVPPGWYFG</sequence>
<organism evidence="2 3">
    <name type="scientific">Arthrobacter humicola</name>
    <dbReference type="NCBI Taxonomy" id="409291"/>
    <lineage>
        <taxon>Bacteria</taxon>
        <taxon>Bacillati</taxon>
        <taxon>Actinomycetota</taxon>
        <taxon>Actinomycetes</taxon>
        <taxon>Micrococcales</taxon>
        <taxon>Micrococcaceae</taxon>
        <taxon>Arthrobacter</taxon>
    </lineage>
</organism>
<comment type="caution">
    <text evidence="2">The sequence shown here is derived from an EMBL/GenBank/DDBJ whole genome shotgun (WGS) entry which is preliminary data.</text>
</comment>
<accession>A0ABN2YB96</accession>
<proteinExistence type="predicted"/>
<gene>
    <name evidence="2" type="ORF">GCM10009825_00260</name>
</gene>
<keyword evidence="3" id="KW-1185">Reference proteome</keyword>
<evidence type="ECO:0000256" key="1">
    <source>
        <dbReference type="SAM" id="MobiDB-lite"/>
    </source>
</evidence>
<evidence type="ECO:0000313" key="3">
    <source>
        <dbReference type="Proteomes" id="UP001500102"/>
    </source>
</evidence>
<reference evidence="2 3" key="1">
    <citation type="journal article" date="2019" name="Int. J. Syst. Evol. Microbiol.">
        <title>The Global Catalogue of Microorganisms (GCM) 10K type strain sequencing project: providing services to taxonomists for standard genome sequencing and annotation.</title>
        <authorList>
            <consortium name="The Broad Institute Genomics Platform"/>
            <consortium name="The Broad Institute Genome Sequencing Center for Infectious Disease"/>
            <person name="Wu L."/>
            <person name="Ma J."/>
        </authorList>
    </citation>
    <scope>NUCLEOTIDE SEQUENCE [LARGE SCALE GENOMIC DNA]</scope>
    <source>
        <strain evidence="2 3">JCM 15921</strain>
    </source>
</reference>
<protein>
    <submittedName>
        <fullName evidence="2">Uncharacterized protein</fullName>
    </submittedName>
</protein>
<feature type="compositionally biased region" description="Low complexity" evidence="1">
    <location>
        <begin position="10"/>
        <end position="27"/>
    </location>
</feature>
<evidence type="ECO:0000313" key="2">
    <source>
        <dbReference type="EMBL" id="GAA2124597.1"/>
    </source>
</evidence>
<feature type="region of interest" description="Disordered" evidence="1">
    <location>
        <begin position="1"/>
        <end position="38"/>
    </location>
</feature>
<dbReference type="Proteomes" id="UP001500102">
    <property type="component" value="Unassembled WGS sequence"/>
</dbReference>
<dbReference type="EMBL" id="BAAAQB010000001">
    <property type="protein sequence ID" value="GAA2124597.1"/>
    <property type="molecule type" value="Genomic_DNA"/>
</dbReference>